<keyword evidence="5" id="KW-0769">Symport</keyword>
<evidence type="ECO:0000313" key="12">
    <source>
        <dbReference type="Proteomes" id="UP000694558"/>
    </source>
</evidence>
<keyword evidence="3" id="KW-0597">Phosphoprotein</keyword>
<evidence type="ECO:0000256" key="6">
    <source>
        <dbReference type="ARBA" id="ARBA00022989"/>
    </source>
</evidence>
<reference evidence="11" key="2">
    <citation type="submission" date="2025-08" db="UniProtKB">
        <authorList>
            <consortium name="Ensembl"/>
        </authorList>
    </citation>
    <scope>IDENTIFICATION</scope>
</reference>
<dbReference type="GO" id="GO:0008506">
    <property type="term" value="F:sucrose:proton symporter activity"/>
    <property type="evidence" value="ECO:0007669"/>
    <property type="project" value="TreeGrafter"/>
</dbReference>
<evidence type="ECO:0000256" key="1">
    <source>
        <dbReference type="ARBA" id="ARBA00004141"/>
    </source>
</evidence>
<evidence type="ECO:0000256" key="3">
    <source>
        <dbReference type="ARBA" id="ARBA00022553"/>
    </source>
</evidence>
<keyword evidence="4 10" id="KW-0812">Transmembrane</keyword>
<feature type="compositionally biased region" description="Polar residues" evidence="9">
    <location>
        <begin position="1"/>
        <end position="10"/>
    </location>
</feature>
<reference evidence="11" key="1">
    <citation type="submission" date="2023-05" db="EMBL/GenBank/DDBJ databases">
        <title>High-quality long-read genome of Scophthalmus maximus.</title>
        <authorList>
            <person name="Lien S."/>
            <person name="Martinez P."/>
        </authorList>
    </citation>
    <scope>NUCLEOTIDE SEQUENCE [LARGE SCALE GENOMIC DNA]</scope>
</reference>
<dbReference type="PANTHER" id="PTHR19432:SF7">
    <property type="entry name" value="SOLUTE CARRIER FAMILY 45 MEMBER 4"/>
    <property type="match status" value="1"/>
</dbReference>
<keyword evidence="6 10" id="KW-1133">Transmembrane helix</keyword>
<feature type="transmembrane region" description="Helical" evidence="10">
    <location>
        <begin position="236"/>
        <end position="254"/>
    </location>
</feature>
<evidence type="ECO:0000256" key="9">
    <source>
        <dbReference type="SAM" id="MobiDB-lite"/>
    </source>
</evidence>
<feature type="compositionally biased region" description="Acidic residues" evidence="9">
    <location>
        <begin position="31"/>
        <end position="46"/>
    </location>
</feature>
<proteinExistence type="inferred from homology"/>
<dbReference type="Pfam" id="PF07690">
    <property type="entry name" value="MFS_1"/>
    <property type="match status" value="1"/>
</dbReference>
<evidence type="ECO:0000313" key="11">
    <source>
        <dbReference type="Ensembl" id="ENSSMAP00000031394.2"/>
    </source>
</evidence>
<dbReference type="GeneTree" id="ENSGT00950000182914"/>
<evidence type="ECO:0000256" key="8">
    <source>
        <dbReference type="ARBA" id="ARBA00038193"/>
    </source>
</evidence>
<comment type="similarity">
    <text evidence="8">Belongs to the glycoside-pentoside-hexuronide (GPH) cation symporter transporter (TC 2.A.2) family.</text>
</comment>
<feature type="transmembrane region" description="Helical" evidence="10">
    <location>
        <begin position="124"/>
        <end position="146"/>
    </location>
</feature>
<feature type="transmembrane region" description="Helical" evidence="10">
    <location>
        <begin position="683"/>
        <end position="705"/>
    </location>
</feature>
<sequence>MVPLKSNQSIMGGEEEKREGSGLPEKREPKEEAEESESEKDVEEDRDMQIPLHRWVMHGAVMFGREFCYAMETALVTPVLLQIGLPEQYYSLTWFLSPILGLLLTPVIGSASDRCSLPWGRRRPFILALCVGVLLGVALFLNGSLIGLSIGDSPNNQPIGIILTVLGVVVLDFSADASEGPIRAYLLDVADTEEQDMALNIHAFSAGLGGAVGYMLGGLDWTGTALGQAFKSQEQVLFMFAAIIFIISVTLHMFSIPERPFAPSTLRRVTGSGESASQFSFRPVGHTSPLLDVIAEEDASGQAPSQENNESDPEEREIDFLTVERVRSKSDSILALPVATDRTLPNLCIVFHNGSLLSQYVKEANGVKTCSSSSDYTNAMRGHASSKLGNRPLTTSVSSRPHPHTFYRQPSFTFSYYGRVGSQRYRLRRTAPLSPRPITTSRSLNDLSDLQGYADRRVLQLSVGSLSSEGSSSEGGPDRGTTVRLLWLSMLKMPRQLWRLCICHLLTWFSIIAEAVFYTDFMGQVIFHGDPKAPANSTEIQNYHRGVQMGCWGLVVYAATAAVCSAILQKYLDNFDLSIKVIYILGTLGFSVGTAIMAIFPNVYVAMVMISSMGIISMSISYCPYALLGQYHEIKEYIYHSPANTRRGFGIDCAILTCQAYISQILVASALGAVVDAVGSVRVIPIVASGGSFLGFLTACFLVIYPDMEPSSSQQDQGLGDLSAESDQNGERTKSLCCLSTEIMV</sequence>
<dbReference type="Gene3D" id="1.20.1250.20">
    <property type="entry name" value="MFS general substrate transporter like domains"/>
    <property type="match status" value="1"/>
</dbReference>
<comment type="subcellular location">
    <subcellularLocation>
        <location evidence="1">Membrane</location>
        <topology evidence="1">Multi-pass membrane protein</topology>
    </subcellularLocation>
</comment>
<feature type="transmembrane region" description="Helical" evidence="10">
    <location>
        <begin position="497"/>
        <end position="518"/>
    </location>
</feature>
<feature type="transmembrane region" description="Helical" evidence="10">
    <location>
        <begin position="158"/>
        <end position="177"/>
    </location>
</feature>
<keyword evidence="2" id="KW-0813">Transport</keyword>
<keyword evidence="7 10" id="KW-0472">Membrane</keyword>
<feature type="compositionally biased region" description="Basic and acidic residues" evidence="9">
    <location>
        <begin position="14"/>
        <end position="30"/>
    </location>
</feature>
<feature type="transmembrane region" description="Helical" evidence="10">
    <location>
        <begin position="91"/>
        <end position="112"/>
    </location>
</feature>
<feature type="transmembrane region" description="Helical" evidence="10">
    <location>
        <begin position="649"/>
        <end position="671"/>
    </location>
</feature>
<dbReference type="Proteomes" id="UP000694558">
    <property type="component" value="Chromosome 1"/>
</dbReference>
<evidence type="ECO:0000256" key="7">
    <source>
        <dbReference type="ARBA" id="ARBA00023136"/>
    </source>
</evidence>
<dbReference type="AlphaFoldDB" id="A0A8D3BB42"/>
<evidence type="ECO:0000256" key="2">
    <source>
        <dbReference type="ARBA" id="ARBA00022448"/>
    </source>
</evidence>
<feature type="transmembrane region" description="Helical" evidence="10">
    <location>
        <begin position="547"/>
        <end position="569"/>
    </location>
</feature>
<protein>
    <submittedName>
        <fullName evidence="11">Solute carrier family 45 member 4b</fullName>
    </submittedName>
</protein>
<dbReference type="InterPro" id="IPR011701">
    <property type="entry name" value="MFS"/>
</dbReference>
<dbReference type="PANTHER" id="PTHR19432">
    <property type="entry name" value="SUGAR TRANSPORTER"/>
    <property type="match status" value="1"/>
</dbReference>
<feature type="transmembrane region" description="Helical" evidence="10">
    <location>
        <begin position="606"/>
        <end position="628"/>
    </location>
</feature>
<organism evidence="11 12">
    <name type="scientific">Scophthalmus maximus</name>
    <name type="common">Turbot</name>
    <name type="synonym">Psetta maxima</name>
    <dbReference type="NCBI Taxonomy" id="52904"/>
    <lineage>
        <taxon>Eukaryota</taxon>
        <taxon>Metazoa</taxon>
        <taxon>Chordata</taxon>
        <taxon>Craniata</taxon>
        <taxon>Vertebrata</taxon>
        <taxon>Euteleostomi</taxon>
        <taxon>Actinopterygii</taxon>
        <taxon>Neopterygii</taxon>
        <taxon>Teleostei</taxon>
        <taxon>Neoteleostei</taxon>
        <taxon>Acanthomorphata</taxon>
        <taxon>Carangaria</taxon>
        <taxon>Pleuronectiformes</taxon>
        <taxon>Pleuronectoidei</taxon>
        <taxon>Scophthalmidae</taxon>
        <taxon>Scophthalmus</taxon>
    </lineage>
</organism>
<feature type="transmembrane region" description="Helical" evidence="10">
    <location>
        <begin position="581"/>
        <end position="600"/>
    </location>
</feature>
<dbReference type="CDD" id="cd17313">
    <property type="entry name" value="MFS_SLC45_SUC"/>
    <property type="match status" value="1"/>
</dbReference>
<evidence type="ECO:0000256" key="4">
    <source>
        <dbReference type="ARBA" id="ARBA00022692"/>
    </source>
</evidence>
<dbReference type="Ensembl" id="ENSSMAT00000031780.2">
    <property type="protein sequence ID" value="ENSSMAP00000031394.2"/>
    <property type="gene ID" value="ENSSMAG00000019249.2"/>
</dbReference>
<feature type="transmembrane region" description="Helical" evidence="10">
    <location>
        <begin position="197"/>
        <end position="216"/>
    </location>
</feature>
<evidence type="ECO:0000256" key="5">
    <source>
        <dbReference type="ARBA" id="ARBA00022847"/>
    </source>
</evidence>
<dbReference type="GO" id="GO:0016020">
    <property type="term" value="C:membrane"/>
    <property type="evidence" value="ECO:0007669"/>
    <property type="project" value="UniProtKB-SubCell"/>
</dbReference>
<feature type="region of interest" description="Disordered" evidence="9">
    <location>
        <begin position="1"/>
        <end position="46"/>
    </location>
</feature>
<name>A0A8D3BB42_SCOMX</name>
<accession>A0A8D3BB42</accession>
<dbReference type="InterPro" id="IPR036259">
    <property type="entry name" value="MFS_trans_sf"/>
</dbReference>
<evidence type="ECO:0000256" key="10">
    <source>
        <dbReference type="SAM" id="Phobius"/>
    </source>
</evidence>
<feature type="region of interest" description="Disordered" evidence="9">
    <location>
        <begin position="383"/>
        <end position="402"/>
    </location>
</feature>
<dbReference type="FunFam" id="1.20.1250.20:FF:000069">
    <property type="entry name" value="Solute carrier family 45 member 4"/>
    <property type="match status" value="1"/>
</dbReference>
<dbReference type="SUPFAM" id="SSF103473">
    <property type="entry name" value="MFS general substrate transporter"/>
    <property type="match status" value="1"/>
</dbReference>